<name>A0A2C6KTS8_9APIC</name>
<gene>
    <name evidence="1" type="ORF">CSUI_006645</name>
</gene>
<evidence type="ECO:0000313" key="2">
    <source>
        <dbReference type="Proteomes" id="UP000221165"/>
    </source>
</evidence>
<sequence length="112" mass="12181">MSSDTDGLIFMTAKRILEHYGDKIKTAEASFGVMSLEIFDDKIKDVLADGALCEISAPPLGDTHPSASVRGASEWLVEDLEAFAKLIVRIGGKEPPEAPMAERVSRFLECLL</sequence>
<organism evidence="1 2">
    <name type="scientific">Cystoisospora suis</name>
    <dbReference type="NCBI Taxonomy" id="483139"/>
    <lineage>
        <taxon>Eukaryota</taxon>
        <taxon>Sar</taxon>
        <taxon>Alveolata</taxon>
        <taxon>Apicomplexa</taxon>
        <taxon>Conoidasida</taxon>
        <taxon>Coccidia</taxon>
        <taxon>Eucoccidiorida</taxon>
        <taxon>Eimeriorina</taxon>
        <taxon>Sarcocystidae</taxon>
        <taxon>Cystoisospora</taxon>
    </lineage>
</organism>
<dbReference type="Proteomes" id="UP000221165">
    <property type="component" value="Unassembled WGS sequence"/>
</dbReference>
<proteinExistence type="predicted"/>
<reference evidence="1 2" key="1">
    <citation type="journal article" date="2017" name="Int. J. Parasitol.">
        <title>The genome of the protozoan parasite Cystoisospora suis and a reverse vaccinology approach to identify vaccine candidates.</title>
        <authorList>
            <person name="Palmieri N."/>
            <person name="Shrestha A."/>
            <person name="Ruttkowski B."/>
            <person name="Beck T."/>
            <person name="Vogl C."/>
            <person name="Tomley F."/>
            <person name="Blake D.P."/>
            <person name="Joachim A."/>
        </authorList>
    </citation>
    <scope>NUCLEOTIDE SEQUENCE [LARGE SCALE GENOMIC DNA]</scope>
    <source>
        <strain evidence="1 2">Wien I</strain>
    </source>
</reference>
<accession>A0A2C6KTS8</accession>
<keyword evidence="2" id="KW-1185">Reference proteome</keyword>
<evidence type="ECO:0000313" key="1">
    <source>
        <dbReference type="EMBL" id="PHJ19526.1"/>
    </source>
</evidence>
<dbReference type="EMBL" id="MIGC01003384">
    <property type="protein sequence ID" value="PHJ19526.1"/>
    <property type="molecule type" value="Genomic_DNA"/>
</dbReference>
<protein>
    <submittedName>
        <fullName evidence="1">Uncharacterized protein</fullName>
    </submittedName>
</protein>
<dbReference type="VEuPathDB" id="ToxoDB:CSUI_006645"/>
<dbReference type="AlphaFoldDB" id="A0A2C6KTS8"/>
<dbReference type="RefSeq" id="XP_067921225.1">
    <property type="nucleotide sequence ID" value="XM_068066799.1"/>
</dbReference>
<dbReference type="GeneID" id="94430010"/>
<comment type="caution">
    <text evidence="1">The sequence shown here is derived from an EMBL/GenBank/DDBJ whole genome shotgun (WGS) entry which is preliminary data.</text>
</comment>